<protein>
    <submittedName>
        <fullName evidence="2">Recombinase family protein</fullName>
    </submittedName>
</protein>
<comment type="caution">
    <text evidence="2">The sequence shown here is derived from an EMBL/GenBank/DDBJ whole genome shotgun (WGS) entry which is preliminary data.</text>
</comment>
<dbReference type="GO" id="GO:0000150">
    <property type="term" value="F:DNA strand exchange activity"/>
    <property type="evidence" value="ECO:0007669"/>
    <property type="project" value="InterPro"/>
</dbReference>
<proteinExistence type="predicted"/>
<sequence length="216" mass="24866">MAKVGYIFKKEPYEDFNEDKNWMLQFGCVNVVEEQKEHEKLRPKWKQLLSSLERGDELVVTKFSNAVRGSRELASLIELCRIKVVRIISVHDKIDTKNILFPDTKVSDVIEMFGSLPEECAALRNASSHIVQLQQDIIVSKKWNITNAEERAKTIVDMYKNGYSISEIHAISGFNSRSSVFRILNKYGVKLNRGRFSGPIGKRKNKKDNQENEENS</sequence>
<dbReference type="InterPro" id="IPR006119">
    <property type="entry name" value="Resolv_N"/>
</dbReference>
<dbReference type="Gene3D" id="1.10.10.60">
    <property type="entry name" value="Homeodomain-like"/>
    <property type="match status" value="1"/>
</dbReference>
<evidence type="ECO:0000259" key="1">
    <source>
        <dbReference type="SMART" id="SM00857"/>
    </source>
</evidence>
<reference evidence="2 3" key="1">
    <citation type="journal article" date="2019" name="Nat. Med.">
        <title>A library of human gut bacterial isolates paired with longitudinal multiomics data enables mechanistic microbiome research.</title>
        <authorList>
            <person name="Poyet M."/>
            <person name="Groussin M."/>
            <person name="Gibbons S.M."/>
            <person name="Avila-Pacheco J."/>
            <person name="Jiang X."/>
            <person name="Kearney S.M."/>
            <person name="Perrotta A.R."/>
            <person name="Berdy B."/>
            <person name="Zhao S."/>
            <person name="Lieberman T.D."/>
            <person name="Swanson P.K."/>
            <person name="Smith M."/>
            <person name="Roesemann S."/>
            <person name="Alexander J.E."/>
            <person name="Rich S.A."/>
            <person name="Livny J."/>
            <person name="Vlamakis H."/>
            <person name="Clish C."/>
            <person name="Bullock K."/>
            <person name="Deik A."/>
            <person name="Scott J."/>
            <person name="Pierce K.A."/>
            <person name="Xavier R.J."/>
            <person name="Alm E.J."/>
        </authorList>
    </citation>
    <scope>NUCLEOTIDE SEQUENCE [LARGE SCALE GENOMIC DNA]</scope>
    <source>
        <strain evidence="2 3">BIOML-A6</strain>
    </source>
</reference>
<dbReference type="Pfam" id="PF00239">
    <property type="entry name" value="Resolvase"/>
    <property type="match status" value="1"/>
</dbReference>
<dbReference type="SMART" id="SM00857">
    <property type="entry name" value="Resolvase"/>
    <property type="match status" value="1"/>
</dbReference>
<dbReference type="RefSeq" id="WP_149920671.1">
    <property type="nucleotide sequence ID" value="NZ_VVYV01000088.1"/>
</dbReference>
<organism evidence="2 3">
    <name type="scientific">Bacteroides cellulosilyticus</name>
    <dbReference type="NCBI Taxonomy" id="246787"/>
    <lineage>
        <taxon>Bacteria</taxon>
        <taxon>Pseudomonadati</taxon>
        <taxon>Bacteroidota</taxon>
        <taxon>Bacteroidia</taxon>
        <taxon>Bacteroidales</taxon>
        <taxon>Bacteroidaceae</taxon>
        <taxon>Bacteroides</taxon>
    </lineage>
</organism>
<dbReference type="SUPFAM" id="SSF53041">
    <property type="entry name" value="Resolvase-like"/>
    <property type="match status" value="1"/>
</dbReference>
<feature type="domain" description="Resolvase/invertase-type recombinase catalytic" evidence="1">
    <location>
        <begin position="3"/>
        <end position="128"/>
    </location>
</feature>
<name>A0A642PPQ4_9BACE</name>
<dbReference type="AlphaFoldDB" id="A0A642PPQ4"/>
<evidence type="ECO:0000313" key="3">
    <source>
        <dbReference type="Proteomes" id="UP000448877"/>
    </source>
</evidence>
<dbReference type="GO" id="GO:0003677">
    <property type="term" value="F:DNA binding"/>
    <property type="evidence" value="ECO:0007669"/>
    <property type="project" value="InterPro"/>
</dbReference>
<dbReference type="Proteomes" id="UP000448877">
    <property type="component" value="Unassembled WGS sequence"/>
</dbReference>
<dbReference type="InterPro" id="IPR036162">
    <property type="entry name" value="Resolvase-like_N_sf"/>
</dbReference>
<evidence type="ECO:0000313" key="2">
    <source>
        <dbReference type="EMBL" id="KAA5411950.1"/>
    </source>
</evidence>
<dbReference type="EMBL" id="VVYV01000088">
    <property type="protein sequence ID" value="KAA5411950.1"/>
    <property type="molecule type" value="Genomic_DNA"/>
</dbReference>
<accession>A0A642PPQ4</accession>
<dbReference type="Gene3D" id="3.40.50.1390">
    <property type="entry name" value="Resolvase, N-terminal catalytic domain"/>
    <property type="match status" value="1"/>
</dbReference>
<gene>
    <name evidence="2" type="ORF">F2Y81_27475</name>
</gene>